<evidence type="ECO:0000256" key="7">
    <source>
        <dbReference type="ARBA" id="ARBA00023136"/>
    </source>
</evidence>
<accession>A0ABW4LNM9</accession>
<dbReference type="PIRSF" id="PIRSF019239">
    <property type="entry name" value="MrpE"/>
    <property type="match status" value="1"/>
</dbReference>
<keyword evidence="3" id="KW-0050">Antiport</keyword>
<dbReference type="NCBIfam" id="NF009292">
    <property type="entry name" value="PRK12651.1-3"/>
    <property type="match status" value="1"/>
</dbReference>
<keyword evidence="3" id="KW-0813">Transport</keyword>
<dbReference type="PANTHER" id="PTHR34584:SF1">
    <property type="entry name" value="NA(+)_H(+) ANTIPORTER SUBUNIT E1"/>
    <property type="match status" value="1"/>
</dbReference>
<dbReference type="Pfam" id="PF01899">
    <property type="entry name" value="MNHE"/>
    <property type="match status" value="1"/>
</dbReference>
<evidence type="ECO:0000256" key="4">
    <source>
        <dbReference type="ARBA" id="ARBA00022475"/>
    </source>
</evidence>
<evidence type="ECO:0000256" key="6">
    <source>
        <dbReference type="ARBA" id="ARBA00022989"/>
    </source>
</evidence>
<organism evidence="9 10">
    <name type="scientific">Bacillus salitolerans</name>
    <dbReference type="NCBI Taxonomy" id="1437434"/>
    <lineage>
        <taxon>Bacteria</taxon>
        <taxon>Bacillati</taxon>
        <taxon>Bacillota</taxon>
        <taxon>Bacilli</taxon>
        <taxon>Bacillales</taxon>
        <taxon>Bacillaceae</taxon>
        <taxon>Bacillus</taxon>
    </lineage>
</organism>
<gene>
    <name evidence="9" type="ORF">ACFSCX_08745</name>
</gene>
<comment type="similarity">
    <text evidence="2">Belongs to the CPA3 antiporters (TC 2.A.63) subunit E family.</text>
</comment>
<evidence type="ECO:0000313" key="9">
    <source>
        <dbReference type="EMBL" id="MFD1736653.1"/>
    </source>
</evidence>
<reference evidence="10" key="1">
    <citation type="journal article" date="2019" name="Int. J. Syst. Evol. Microbiol.">
        <title>The Global Catalogue of Microorganisms (GCM) 10K type strain sequencing project: providing services to taxonomists for standard genome sequencing and annotation.</title>
        <authorList>
            <consortium name="The Broad Institute Genomics Platform"/>
            <consortium name="The Broad Institute Genome Sequencing Center for Infectious Disease"/>
            <person name="Wu L."/>
            <person name="Ma J."/>
        </authorList>
    </citation>
    <scope>NUCLEOTIDE SEQUENCE [LARGE SCALE GENOMIC DNA]</scope>
    <source>
        <strain evidence="10">CCUG 49339</strain>
    </source>
</reference>
<evidence type="ECO:0000256" key="1">
    <source>
        <dbReference type="ARBA" id="ARBA00004651"/>
    </source>
</evidence>
<keyword evidence="6 8" id="KW-1133">Transmembrane helix</keyword>
<keyword evidence="10" id="KW-1185">Reference proteome</keyword>
<dbReference type="InterPro" id="IPR002758">
    <property type="entry name" value="Cation_antiport_E"/>
</dbReference>
<evidence type="ECO:0000256" key="2">
    <source>
        <dbReference type="ARBA" id="ARBA00006228"/>
    </source>
</evidence>
<sequence length="158" mass="18352">MSFQLLLNILIAIIWMVLLEKFTFNYFILGFLVGSILLYIFNRYVPGTFYFRKVWAIIKLILIFLRELVLSNLEVVKVVYRRNIDIQPGIIAIPTDLKSNWEITLLANLITLTPGTLSISVSDDYTTIYVHAMDIRDKDEVILSIKNSFEKAIMEVTR</sequence>
<keyword evidence="4" id="KW-1003">Cell membrane</keyword>
<protein>
    <submittedName>
        <fullName evidence="9">Na+/H+ antiporter subunit E</fullName>
    </submittedName>
</protein>
<keyword evidence="7 8" id="KW-0472">Membrane</keyword>
<evidence type="ECO:0000256" key="3">
    <source>
        <dbReference type="ARBA" id="ARBA00022449"/>
    </source>
</evidence>
<dbReference type="RefSeq" id="WP_377927815.1">
    <property type="nucleotide sequence ID" value="NZ_JBHUEM010000009.1"/>
</dbReference>
<dbReference type="EMBL" id="JBHUEM010000009">
    <property type="protein sequence ID" value="MFD1736653.1"/>
    <property type="molecule type" value="Genomic_DNA"/>
</dbReference>
<comment type="caution">
    <text evidence="9">The sequence shown here is derived from an EMBL/GenBank/DDBJ whole genome shotgun (WGS) entry which is preliminary data.</text>
</comment>
<keyword evidence="5 8" id="KW-0812">Transmembrane</keyword>
<dbReference type="PANTHER" id="PTHR34584">
    <property type="entry name" value="NA(+)/H(+) ANTIPORTER SUBUNIT E1"/>
    <property type="match status" value="1"/>
</dbReference>
<feature type="transmembrane region" description="Helical" evidence="8">
    <location>
        <begin position="24"/>
        <end position="42"/>
    </location>
</feature>
<name>A0ABW4LNM9_9BACI</name>
<proteinExistence type="inferred from homology"/>
<dbReference type="Proteomes" id="UP001597214">
    <property type="component" value="Unassembled WGS sequence"/>
</dbReference>
<evidence type="ECO:0000256" key="5">
    <source>
        <dbReference type="ARBA" id="ARBA00022692"/>
    </source>
</evidence>
<comment type="subcellular location">
    <subcellularLocation>
        <location evidence="1">Cell membrane</location>
        <topology evidence="1">Multi-pass membrane protein</topology>
    </subcellularLocation>
</comment>
<evidence type="ECO:0000313" key="10">
    <source>
        <dbReference type="Proteomes" id="UP001597214"/>
    </source>
</evidence>
<evidence type="ECO:0000256" key="8">
    <source>
        <dbReference type="SAM" id="Phobius"/>
    </source>
</evidence>